<evidence type="ECO:0000313" key="5">
    <source>
        <dbReference type="Proteomes" id="UP000635565"/>
    </source>
</evidence>
<protein>
    <submittedName>
        <fullName evidence="4">Flavin reductase</fullName>
    </submittedName>
</protein>
<dbReference type="InterPro" id="IPR050268">
    <property type="entry name" value="NADH-dep_flavin_reductase"/>
</dbReference>
<dbReference type="PANTHER" id="PTHR30466:SF11">
    <property type="entry name" value="FLAVIN-DEPENDENT MONOOXYGENASE, REDUCTASE SUBUNIT HSAB"/>
    <property type="match status" value="1"/>
</dbReference>
<dbReference type="InterPro" id="IPR012349">
    <property type="entry name" value="Split_barrel_FMN-bd"/>
</dbReference>
<dbReference type="SMART" id="SM00903">
    <property type="entry name" value="Flavin_Reduct"/>
    <property type="match status" value="1"/>
</dbReference>
<evidence type="ECO:0000256" key="1">
    <source>
        <dbReference type="ARBA" id="ARBA00008898"/>
    </source>
</evidence>
<comment type="caution">
    <text evidence="4">The sequence shown here is derived from an EMBL/GenBank/DDBJ whole genome shotgun (WGS) entry which is preliminary data.</text>
</comment>
<keyword evidence="5" id="KW-1185">Reference proteome</keyword>
<dbReference type="SUPFAM" id="SSF50475">
    <property type="entry name" value="FMN-binding split barrel"/>
    <property type="match status" value="1"/>
</dbReference>
<evidence type="ECO:0000256" key="2">
    <source>
        <dbReference type="ARBA" id="ARBA00023002"/>
    </source>
</evidence>
<reference evidence="4 5" key="1">
    <citation type="journal article" date="2021" name="Int. J. Syst. Evol. Microbiol.">
        <title>Reticulibacter mediterranei gen. nov., sp. nov., within the new family Reticulibacteraceae fam. nov., and Ktedonospora formicarum gen. nov., sp. nov., Ktedonobacter robiniae sp. nov., Dictyobacter formicarum sp. nov. and Dictyobacter arantiisoli sp. nov., belonging to the class Ktedonobacteria.</title>
        <authorList>
            <person name="Yabe S."/>
            <person name="Zheng Y."/>
            <person name="Wang C.M."/>
            <person name="Sakai Y."/>
            <person name="Abe K."/>
            <person name="Yokota A."/>
            <person name="Donadio S."/>
            <person name="Cavaletti L."/>
            <person name="Monciardini P."/>
        </authorList>
    </citation>
    <scope>NUCLEOTIDE SEQUENCE [LARGE SCALE GENOMIC DNA]</scope>
    <source>
        <strain evidence="4 5">SOSP1-9</strain>
    </source>
</reference>
<dbReference type="Proteomes" id="UP000635565">
    <property type="component" value="Unassembled WGS sequence"/>
</dbReference>
<organism evidence="4 5">
    <name type="scientific">Dictyobacter formicarum</name>
    <dbReference type="NCBI Taxonomy" id="2778368"/>
    <lineage>
        <taxon>Bacteria</taxon>
        <taxon>Bacillati</taxon>
        <taxon>Chloroflexota</taxon>
        <taxon>Ktedonobacteria</taxon>
        <taxon>Ktedonobacterales</taxon>
        <taxon>Dictyobacteraceae</taxon>
        <taxon>Dictyobacter</taxon>
    </lineage>
</organism>
<name>A0ABQ3VAR1_9CHLR</name>
<gene>
    <name evidence="4" type="ORF">KSZ_09780</name>
</gene>
<dbReference type="EMBL" id="BNJJ01000002">
    <property type="protein sequence ID" value="GHO82972.1"/>
    <property type="molecule type" value="Genomic_DNA"/>
</dbReference>
<dbReference type="Gene3D" id="2.30.110.10">
    <property type="entry name" value="Electron Transport, Fmn-binding Protein, Chain A"/>
    <property type="match status" value="1"/>
</dbReference>
<keyword evidence="2" id="KW-0560">Oxidoreductase</keyword>
<dbReference type="PANTHER" id="PTHR30466">
    <property type="entry name" value="FLAVIN REDUCTASE"/>
    <property type="match status" value="1"/>
</dbReference>
<evidence type="ECO:0000259" key="3">
    <source>
        <dbReference type="SMART" id="SM00903"/>
    </source>
</evidence>
<dbReference type="InterPro" id="IPR002563">
    <property type="entry name" value="Flavin_Rdtase-like_dom"/>
</dbReference>
<sequence>MDPAVKKQALRTFTYGLYVVMSKEDEVVNAFTANWLTQVSFEPPLIAVSIENDAKSLSMIQHSQAFTINVLKTGQRDLAGQLGRSYNKNPDKLAGISYSLQQDTYPVLNDALAWITCKVQNTMPAGDSTLIIAEVIDAGVQAEGASLTMNEAGFRHAG</sequence>
<dbReference type="RefSeq" id="WP_201360607.1">
    <property type="nucleotide sequence ID" value="NZ_BNJJ01000002.1"/>
</dbReference>
<proteinExistence type="inferred from homology"/>
<comment type="similarity">
    <text evidence="1">Belongs to the non-flavoprotein flavin reductase family.</text>
</comment>
<accession>A0ABQ3VAR1</accession>
<feature type="domain" description="Flavin reductase like" evidence="3">
    <location>
        <begin position="10"/>
        <end position="156"/>
    </location>
</feature>
<evidence type="ECO:0000313" key="4">
    <source>
        <dbReference type="EMBL" id="GHO82972.1"/>
    </source>
</evidence>
<dbReference type="Pfam" id="PF01613">
    <property type="entry name" value="Flavin_Reduct"/>
    <property type="match status" value="1"/>
</dbReference>